<dbReference type="Pfam" id="PF10031">
    <property type="entry name" value="DUF2273"/>
    <property type="match status" value="1"/>
</dbReference>
<protein>
    <recommendedName>
        <fullName evidence="4">Small integral membrane protein</fullName>
    </recommendedName>
</protein>
<dbReference type="InterPro" id="IPR018730">
    <property type="entry name" value="DUF2273"/>
</dbReference>
<keyword evidence="1" id="KW-0472">Membrane</keyword>
<sequence>MKELLMEYKYPIIGGLIGLVFSILFFTVGFFKTILVVIMIGLGVFIGNYINRNDFIGKFFSK</sequence>
<dbReference type="HOGENOM" id="CLU_192686_5_0_9"/>
<dbReference type="AlphaFoldDB" id="R3JZT3"/>
<dbReference type="EMBL" id="ASDZ01000050">
    <property type="protein sequence ID" value="EOK06771.1"/>
    <property type="molecule type" value="Genomic_DNA"/>
</dbReference>
<dbReference type="Proteomes" id="UP000013638">
    <property type="component" value="Unassembled WGS sequence"/>
</dbReference>
<accession>R3JZT3</accession>
<keyword evidence="1" id="KW-0812">Transmembrane</keyword>
<comment type="caution">
    <text evidence="2">The sequence shown here is derived from an EMBL/GenBank/DDBJ whole genome shotgun (WGS) entry which is preliminary data.</text>
</comment>
<reference evidence="2 3" key="1">
    <citation type="submission" date="2013-02" db="EMBL/GenBank/DDBJ databases">
        <title>The Genome Sequence of Enterococcus faecalis ATCC_6055.</title>
        <authorList>
            <consortium name="The Broad Institute Genome Sequencing Platform"/>
            <consortium name="The Broad Institute Genome Sequencing Center for Infectious Disease"/>
            <person name="Earl A.M."/>
            <person name="Gilmore M.S."/>
            <person name="Lebreton F."/>
            <person name="Walker B."/>
            <person name="Young S.K."/>
            <person name="Zeng Q."/>
            <person name="Gargeya S."/>
            <person name="Fitzgerald M."/>
            <person name="Haas B."/>
            <person name="Abouelleil A."/>
            <person name="Alvarado L."/>
            <person name="Arachchi H.M."/>
            <person name="Berlin A.M."/>
            <person name="Chapman S.B."/>
            <person name="Dewar J."/>
            <person name="Goldberg J."/>
            <person name="Griggs A."/>
            <person name="Gujja S."/>
            <person name="Hansen M."/>
            <person name="Howarth C."/>
            <person name="Imamovic A."/>
            <person name="Larimer J."/>
            <person name="McCowan C."/>
            <person name="Murphy C."/>
            <person name="Neiman D."/>
            <person name="Pearson M."/>
            <person name="Priest M."/>
            <person name="Roberts A."/>
            <person name="Saif S."/>
            <person name="Shea T."/>
            <person name="Sisk P."/>
            <person name="Sykes S."/>
            <person name="Wortman J."/>
            <person name="Nusbaum C."/>
            <person name="Birren B."/>
        </authorList>
    </citation>
    <scope>NUCLEOTIDE SEQUENCE [LARGE SCALE GENOMIC DNA]</scope>
    <source>
        <strain evidence="2 3">ATCC 6055</strain>
    </source>
</reference>
<gene>
    <name evidence="2" type="ORF">WOU_03144</name>
</gene>
<dbReference type="PATRIC" id="fig|1169311.3.peg.3080"/>
<evidence type="ECO:0000313" key="2">
    <source>
        <dbReference type="EMBL" id="EOK06771.1"/>
    </source>
</evidence>
<proteinExistence type="predicted"/>
<feature type="transmembrane region" description="Helical" evidence="1">
    <location>
        <begin position="34"/>
        <end position="51"/>
    </location>
</feature>
<dbReference type="RefSeq" id="WP_010829272.1">
    <property type="nucleotide sequence ID" value="NZ_KB944850.1"/>
</dbReference>
<keyword evidence="1" id="KW-1133">Transmembrane helix</keyword>
<feature type="transmembrane region" description="Helical" evidence="1">
    <location>
        <begin position="12"/>
        <end position="28"/>
    </location>
</feature>
<organism evidence="2 3">
    <name type="scientific">Enterococcus faecalis ATCC 6055</name>
    <dbReference type="NCBI Taxonomy" id="1169311"/>
    <lineage>
        <taxon>Bacteria</taxon>
        <taxon>Bacillati</taxon>
        <taxon>Bacillota</taxon>
        <taxon>Bacilli</taxon>
        <taxon>Lactobacillales</taxon>
        <taxon>Enterococcaceae</taxon>
        <taxon>Enterococcus</taxon>
    </lineage>
</organism>
<evidence type="ECO:0008006" key="4">
    <source>
        <dbReference type="Google" id="ProtNLM"/>
    </source>
</evidence>
<name>R3JZT3_ENTFL</name>
<evidence type="ECO:0000256" key="1">
    <source>
        <dbReference type="SAM" id="Phobius"/>
    </source>
</evidence>
<evidence type="ECO:0000313" key="3">
    <source>
        <dbReference type="Proteomes" id="UP000013638"/>
    </source>
</evidence>